<dbReference type="EnsemblMetazoa" id="CapteT226944">
    <property type="protein sequence ID" value="CapteP226944"/>
    <property type="gene ID" value="CapteG226944"/>
</dbReference>
<comment type="cofactor">
    <cofactor evidence="1">
        <name>Mn(2+)</name>
        <dbReference type="ChEBI" id="CHEBI:29035"/>
    </cofactor>
</comment>
<comment type="pathway">
    <text evidence="4">Glycan metabolism; heparan sulfate biosynthesis.</text>
</comment>
<dbReference type="EMBL" id="KB307525">
    <property type="protein sequence ID" value="ELT98834.1"/>
    <property type="molecule type" value="Genomic_DNA"/>
</dbReference>
<keyword evidence="13" id="KW-0333">Golgi apparatus</keyword>
<dbReference type="GO" id="GO:0001888">
    <property type="term" value="F:glucuronyl-galactosyl-proteoglycan 4-alpha-N-acetylglucosaminyltransferase activity"/>
    <property type="evidence" value="ECO:0007669"/>
    <property type="project" value="UniProtKB-EC"/>
</dbReference>
<keyword evidence="26" id="KW-1185">Reference proteome</keyword>
<keyword evidence="11" id="KW-0735">Signal-anchor</keyword>
<organism evidence="24">
    <name type="scientific">Capitella teleta</name>
    <name type="common">Polychaete worm</name>
    <dbReference type="NCBI Taxonomy" id="283909"/>
    <lineage>
        <taxon>Eukaryota</taxon>
        <taxon>Metazoa</taxon>
        <taxon>Spiralia</taxon>
        <taxon>Lophotrochozoa</taxon>
        <taxon>Annelida</taxon>
        <taxon>Polychaeta</taxon>
        <taxon>Sedentaria</taxon>
        <taxon>Scolecida</taxon>
        <taxon>Capitellidae</taxon>
        <taxon>Capitella</taxon>
    </lineage>
</organism>
<accession>R7TYP6</accession>
<evidence type="ECO:0000256" key="21">
    <source>
        <dbReference type="SAM" id="SignalP"/>
    </source>
</evidence>
<keyword evidence="17" id="KW-0464">Manganese</keyword>
<evidence type="ECO:0000313" key="26">
    <source>
        <dbReference type="Proteomes" id="UP000014760"/>
    </source>
</evidence>
<dbReference type="PANTHER" id="PTHR48261:SF4">
    <property type="entry name" value="EXOSTOSIN LIKE GLYCOSYLTRANSFERASE 3"/>
    <property type="match status" value="1"/>
</dbReference>
<keyword evidence="7" id="KW-0808">Transferase</keyword>
<dbReference type="InterPro" id="IPR015338">
    <property type="entry name" value="GT64_dom"/>
</dbReference>
<dbReference type="OrthoDB" id="5954868at2759"/>
<reference evidence="26" key="1">
    <citation type="submission" date="2012-12" db="EMBL/GenBank/DDBJ databases">
        <authorList>
            <person name="Hellsten U."/>
            <person name="Grimwood J."/>
            <person name="Chapman J.A."/>
            <person name="Shapiro H."/>
            <person name="Aerts A."/>
            <person name="Otillar R.P."/>
            <person name="Terry A.Y."/>
            <person name="Boore J.L."/>
            <person name="Simakov O."/>
            <person name="Marletaz F."/>
            <person name="Cho S.-J."/>
            <person name="Edsinger-Gonzales E."/>
            <person name="Havlak P."/>
            <person name="Kuo D.-H."/>
            <person name="Larsson T."/>
            <person name="Lv J."/>
            <person name="Arendt D."/>
            <person name="Savage R."/>
            <person name="Osoegawa K."/>
            <person name="de Jong P."/>
            <person name="Lindberg D.R."/>
            <person name="Seaver E.C."/>
            <person name="Weisblat D.A."/>
            <person name="Putnam N.H."/>
            <person name="Grigoriev I.V."/>
            <person name="Rokhsar D.S."/>
        </authorList>
    </citation>
    <scope>NUCLEOTIDE SEQUENCE</scope>
    <source>
        <strain evidence="26">I ESC-2004</strain>
    </source>
</reference>
<keyword evidence="15" id="KW-1015">Disulfide bond</keyword>
<feature type="domain" description="Glycosyl transferase 64" evidence="23">
    <location>
        <begin position="650"/>
        <end position="893"/>
    </location>
</feature>
<evidence type="ECO:0000256" key="12">
    <source>
        <dbReference type="ARBA" id="ARBA00022989"/>
    </source>
</evidence>
<evidence type="ECO:0000256" key="19">
    <source>
        <dbReference type="ARBA" id="ARBA00066812"/>
    </source>
</evidence>
<evidence type="ECO:0000259" key="23">
    <source>
        <dbReference type="Pfam" id="PF09258"/>
    </source>
</evidence>
<keyword evidence="21" id="KW-0732">Signal</keyword>
<dbReference type="PANTHER" id="PTHR48261">
    <property type="entry name" value="ACETYLGLUCOSAMINYLTRANSFERASE"/>
    <property type="match status" value="1"/>
</dbReference>
<dbReference type="InterPro" id="IPR029044">
    <property type="entry name" value="Nucleotide-diphossugar_trans"/>
</dbReference>
<comment type="similarity">
    <text evidence="5">Belongs to the glycosyltransferase 47 family.</text>
</comment>
<dbReference type="GO" id="GO:0005794">
    <property type="term" value="C:Golgi apparatus"/>
    <property type="evidence" value="ECO:0007669"/>
    <property type="project" value="UniProtKB-SubCell"/>
</dbReference>
<evidence type="ECO:0000313" key="25">
    <source>
        <dbReference type="EnsemblMetazoa" id="CapteP226944"/>
    </source>
</evidence>
<comment type="subcellular location">
    <subcellularLocation>
        <location evidence="3">Endoplasmic reticulum membrane</location>
        <topology evidence="3">Single-pass type II membrane protein</topology>
    </subcellularLocation>
    <subcellularLocation>
        <location evidence="2">Golgi apparatus</location>
    </subcellularLocation>
</comment>
<dbReference type="Pfam" id="PF03016">
    <property type="entry name" value="Exostosin_GT47"/>
    <property type="match status" value="1"/>
</dbReference>
<dbReference type="FunFam" id="3.90.550.10:FF:000033">
    <property type="entry name" value="Exostosin-like glycosyltransferase 3"/>
    <property type="match status" value="1"/>
</dbReference>
<protein>
    <recommendedName>
        <fullName evidence="19">glucuronosyl-galactosyl-proteoglycan 4-alpha-N-acetylglucosaminyltransferase</fullName>
        <ecNumber evidence="19">2.4.1.223</ecNumber>
    </recommendedName>
</protein>
<evidence type="ECO:0000256" key="3">
    <source>
        <dbReference type="ARBA" id="ARBA00004648"/>
    </source>
</evidence>
<dbReference type="GO" id="GO:0005789">
    <property type="term" value="C:endoplasmic reticulum membrane"/>
    <property type="evidence" value="ECO:0007669"/>
    <property type="project" value="UniProtKB-SubCell"/>
</dbReference>
<keyword evidence="9" id="KW-0479">Metal-binding</keyword>
<reference evidence="24 26" key="2">
    <citation type="journal article" date="2013" name="Nature">
        <title>Insights into bilaterian evolution from three spiralian genomes.</title>
        <authorList>
            <person name="Simakov O."/>
            <person name="Marletaz F."/>
            <person name="Cho S.J."/>
            <person name="Edsinger-Gonzales E."/>
            <person name="Havlak P."/>
            <person name="Hellsten U."/>
            <person name="Kuo D.H."/>
            <person name="Larsson T."/>
            <person name="Lv J."/>
            <person name="Arendt D."/>
            <person name="Savage R."/>
            <person name="Osoegawa K."/>
            <person name="de Jong P."/>
            <person name="Grimwood J."/>
            <person name="Chapman J.A."/>
            <person name="Shapiro H."/>
            <person name="Aerts A."/>
            <person name="Otillar R.P."/>
            <person name="Terry A.Y."/>
            <person name="Boore J.L."/>
            <person name="Grigoriev I.V."/>
            <person name="Lindberg D.R."/>
            <person name="Seaver E.C."/>
            <person name="Weisblat D.A."/>
            <person name="Putnam N.H."/>
            <person name="Rokhsar D.S."/>
        </authorList>
    </citation>
    <scope>NUCLEOTIDE SEQUENCE</scope>
    <source>
        <strain evidence="24 26">I ESC-2004</strain>
    </source>
</reference>
<evidence type="ECO:0000256" key="13">
    <source>
        <dbReference type="ARBA" id="ARBA00023034"/>
    </source>
</evidence>
<dbReference type="EMBL" id="AMQN01010306">
    <property type="status" value="NOT_ANNOTATED_CDS"/>
    <property type="molecule type" value="Genomic_DNA"/>
</dbReference>
<dbReference type="OMA" id="KFMGSHT"/>
<dbReference type="Pfam" id="PF09258">
    <property type="entry name" value="Glyco_transf_64"/>
    <property type="match status" value="1"/>
</dbReference>
<dbReference type="GO" id="GO:0046872">
    <property type="term" value="F:metal ion binding"/>
    <property type="evidence" value="ECO:0007669"/>
    <property type="project" value="UniProtKB-KW"/>
</dbReference>
<sequence length="908" mass="103076">MRLSRLIGLLLVILITVPLVSHYYISKIGEEAINNVAAEGHHRTRTLDHVEEISTAKVSDLRARIEELRKIKASVNNELRDLESKRQKLHAEISGYNTHIESLKSSYEATNLEFQKLKVTIENTRIEQEELIKRNTPEVLAPQRILPPIRHEGHTDPPGSPSRCLMHNCFDFSRCSLSSQFPVFLYNPEEYNFADVPLDSFIKSSVTQALNASPYLTYEPSIACVYLVLIGDVLGGLRNTSSLEQRLKQLSHWNGDGHNHVLLNLARHGGNRDVFSSVNTGRALLVQSTFTEQQFRRGFDVIAPPSVGEAQGDVWLDLPPIVPARRKHLLSFHGRLNAPPLSNLSALHSNLLSSETEQLLSLEKTIAETLKRMEVKFPADNFLFDVTCANSKAEECLNGEWALCGTAESRTTILQQSTFSLIIAPLNYSVISTVQTQLRIYEAFKHGAIPVILGKYTELPFANEGLLQTDKALLRLPKQRVPELHFVIRSIPDVDVLEMRRQGRILWETFFGSTRKIMDSVLAILRHRLNLPSFPVRDVPTPSVFNDSFIPLTEVVTDPEPDGEVDILGPMETPMASLRFRHNFSLTVDPHPIPGDPFHLYPYTPFEPVMPGEAKFRGSGLGFRPIGKGAGGAGKEFSEALGGNHPREQFTIVILTFERESVLISALARLKGLPHLNKILVVWNNHLPPPMISFGQILGSKFTQQVVKTNKNSLNNRFLPYDAIETEAILSIDDDAHLRHDEIMFGFRVWRENRERVVGFPGRFHAWDVNGESWNYNSNYSCELSMVLTGAAFFHKYYAYMYSYVMPQAIRDKVDEYLNCEDLAMNFLVSHITRKPPIKVTSRWTFRCPGCPQALSVDHSHFQERHKCLNFFVEVYGYMPLLNTQFRVDSVLFKTRIPHDKQKCFKFI</sequence>
<evidence type="ECO:0000256" key="15">
    <source>
        <dbReference type="ARBA" id="ARBA00023157"/>
    </source>
</evidence>
<keyword evidence="14" id="KW-0472">Membrane</keyword>
<keyword evidence="8" id="KW-0812">Transmembrane</keyword>
<dbReference type="InterPro" id="IPR004263">
    <property type="entry name" value="Exostosin"/>
</dbReference>
<dbReference type="STRING" id="283909.R7TYP6"/>
<dbReference type="EC" id="2.4.1.223" evidence="19"/>
<evidence type="ECO:0000256" key="17">
    <source>
        <dbReference type="ARBA" id="ARBA00023211"/>
    </source>
</evidence>
<evidence type="ECO:0000256" key="20">
    <source>
        <dbReference type="SAM" id="Coils"/>
    </source>
</evidence>
<evidence type="ECO:0000256" key="11">
    <source>
        <dbReference type="ARBA" id="ARBA00022968"/>
    </source>
</evidence>
<dbReference type="Gene3D" id="3.90.550.10">
    <property type="entry name" value="Spore Coat Polysaccharide Biosynthesis Protein SpsA, Chain A"/>
    <property type="match status" value="1"/>
</dbReference>
<evidence type="ECO:0000256" key="4">
    <source>
        <dbReference type="ARBA" id="ARBA00005093"/>
    </source>
</evidence>
<feature type="coiled-coil region" evidence="20">
    <location>
        <begin position="58"/>
        <end position="92"/>
    </location>
</feature>
<evidence type="ECO:0000259" key="22">
    <source>
        <dbReference type="Pfam" id="PF03016"/>
    </source>
</evidence>
<evidence type="ECO:0000256" key="9">
    <source>
        <dbReference type="ARBA" id="ARBA00022723"/>
    </source>
</evidence>
<feature type="signal peptide" evidence="21">
    <location>
        <begin position="1"/>
        <end position="22"/>
    </location>
</feature>
<evidence type="ECO:0000256" key="5">
    <source>
        <dbReference type="ARBA" id="ARBA00010271"/>
    </source>
</evidence>
<evidence type="ECO:0000256" key="14">
    <source>
        <dbReference type="ARBA" id="ARBA00023136"/>
    </source>
</evidence>
<evidence type="ECO:0000256" key="10">
    <source>
        <dbReference type="ARBA" id="ARBA00022824"/>
    </source>
</evidence>
<dbReference type="GO" id="GO:0015012">
    <property type="term" value="P:heparan sulfate proteoglycan biosynthetic process"/>
    <property type="evidence" value="ECO:0007669"/>
    <property type="project" value="UniProtKB-ARBA"/>
</dbReference>
<proteinExistence type="inferred from homology"/>
<evidence type="ECO:0000256" key="16">
    <source>
        <dbReference type="ARBA" id="ARBA00023180"/>
    </source>
</evidence>
<evidence type="ECO:0000256" key="1">
    <source>
        <dbReference type="ARBA" id="ARBA00001936"/>
    </source>
</evidence>
<keyword evidence="12" id="KW-1133">Transmembrane helix</keyword>
<evidence type="ECO:0000256" key="2">
    <source>
        <dbReference type="ARBA" id="ARBA00004555"/>
    </source>
</evidence>
<evidence type="ECO:0000256" key="6">
    <source>
        <dbReference type="ARBA" id="ARBA00022676"/>
    </source>
</evidence>
<evidence type="ECO:0000313" key="24">
    <source>
        <dbReference type="EMBL" id="ELT98834.1"/>
    </source>
</evidence>
<dbReference type="AlphaFoldDB" id="R7TYP6"/>
<name>R7TYP6_CAPTE</name>
<dbReference type="HOGENOM" id="CLU_013906_3_0_1"/>
<evidence type="ECO:0000256" key="18">
    <source>
        <dbReference type="ARBA" id="ARBA00050948"/>
    </source>
</evidence>
<evidence type="ECO:0000256" key="8">
    <source>
        <dbReference type="ARBA" id="ARBA00022692"/>
    </source>
</evidence>
<keyword evidence="6" id="KW-0328">Glycosyltransferase</keyword>
<evidence type="ECO:0000256" key="7">
    <source>
        <dbReference type="ARBA" id="ARBA00022679"/>
    </source>
</evidence>
<reference evidence="25" key="3">
    <citation type="submission" date="2015-06" db="UniProtKB">
        <authorList>
            <consortium name="EnsemblMetazoa"/>
        </authorList>
    </citation>
    <scope>IDENTIFICATION</scope>
</reference>
<feature type="domain" description="Exostosin GT47" evidence="22">
    <location>
        <begin position="179"/>
        <end position="491"/>
    </location>
</feature>
<dbReference type="InterPro" id="IPR040911">
    <property type="entry name" value="Exostosin_GT47"/>
</dbReference>
<keyword evidence="16" id="KW-0325">Glycoprotein</keyword>
<keyword evidence="10" id="KW-0256">Endoplasmic reticulum</keyword>
<dbReference type="Proteomes" id="UP000014760">
    <property type="component" value="Unassembled WGS sequence"/>
</dbReference>
<gene>
    <name evidence="24" type="ORF">CAPTEDRAFT_226944</name>
</gene>
<dbReference type="SUPFAM" id="SSF53448">
    <property type="entry name" value="Nucleotide-diphospho-sugar transferases"/>
    <property type="match status" value="1"/>
</dbReference>
<feature type="chain" id="PRO_5008787486" description="glucuronosyl-galactosyl-proteoglycan 4-alpha-N-acetylglucosaminyltransferase" evidence="21">
    <location>
        <begin position="23"/>
        <end position="908"/>
    </location>
</feature>
<keyword evidence="20" id="KW-0175">Coiled coil</keyword>
<dbReference type="FunCoup" id="R7TYP6">
    <property type="interactions" value="1343"/>
</dbReference>
<comment type="catalytic activity">
    <reaction evidence="18">
        <text>3-O-(beta-D-GlcA-(1-&gt;3)-beta-D-Gal-(1-&gt;3)-beta-D-Gal-(1-&gt;4)-beta-D-Xyl)-L-seryl-[protein] + UDP-N-acetyl-alpha-D-glucosamine = 3-O-(alpha-D-GlcNAc-(1-&gt;4)-beta-D-GlcA-(1-&gt;3)-beta-D-Gal-(1-&gt;3)-beta-D-Gal-(1-&gt;4)-beta-D-Xyl)-L-seryl-[protein] + UDP + H(+)</text>
        <dbReference type="Rhea" id="RHEA:16221"/>
        <dbReference type="Rhea" id="RHEA-COMP:12573"/>
        <dbReference type="Rhea" id="RHEA-COMP:12574"/>
        <dbReference type="ChEBI" id="CHEBI:15378"/>
        <dbReference type="ChEBI" id="CHEBI:57705"/>
        <dbReference type="ChEBI" id="CHEBI:58223"/>
        <dbReference type="ChEBI" id="CHEBI:132093"/>
        <dbReference type="ChEBI" id="CHEBI:132104"/>
        <dbReference type="EC" id="2.4.1.223"/>
    </reaction>
</comment>